<dbReference type="RefSeq" id="WP_166275125.1">
    <property type="nucleotide sequence ID" value="NZ_JTHE03000061.1"/>
</dbReference>
<keyword evidence="2" id="KW-1185">Reference proteome</keyword>
<sequence length="68" mass="7900">MSKTLAPQLIHYLQQELHLSEEAIALASRQSFSFLNQFPIVLWQRGLVSLEQVDQIFDWLEDSRPAES</sequence>
<dbReference type="Pfam" id="PF11165">
    <property type="entry name" value="DUF2949"/>
    <property type="match status" value="1"/>
</dbReference>
<name>A0ABD4T4W8_9CYAN</name>
<dbReference type="EMBL" id="JTHE03000061">
    <property type="protein sequence ID" value="MCM1983395.1"/>
    <property type="molecule type" value="Genomic_DNA"/>
</dbReference>
<gene>
    <name evidence="1" type="ORF">QQ91_0011265</name>
</gene>
<reference evidence="1 2" key="1">
    <citation type="journal article" date="2015" name="Genome Announc.">
        <title>Draft Genome Sequence of Filamentous Marine Cyanobacterium Lyngbya confervoides Strain BDU141951.</title>
        <authorList>
            <person name="Chandrababunaidu M.M."/>
            <person name="Sen D."/>
            <person name="Tripathy S."/>
        </authorList>
    </citation>
    <scope>NUCLEOTIDE SEQUENCE [LARGE SCALE GENOMIC DNA]</scope>
    <source>
        <strain evidence="1 2">BDU141951</strain>
    </source>
</reference>
<comment type="caution">
    <text evidence="1">The sequence shown here is derived from an EMBL/GenBank/DDBJ whole genome shotgun (WGS) entry which is preliminary data.</text>
</comment>
<dbReference type="InterPro" id="IPR021336">
    <property type="entry name" value="DUF2949"/>
</dbReference>
<proteinExistence type="predicted"/>
<evidence type="ECO:0000313" key="1">
    <source>
        <dbReference type="EMBL" id="MCM1983395.1"/>
    </source>
</evidence>
<accession>A0ABD4T4W8</accession>
<dbReference type="Proteomes" id="UP000031561">
    <property type="component" value="Unassembled WGS sequence"/>
</dbReference>
<dbReference type="AlphaFoldDB" id="A0ABD4T4W8"/>
<evidence type="ECO:0000313" key="2">
    <source>
        <dbReference type="Proteomes" id="UP000031561"/>
    </source>
</evidence>
<protein>
    <submittedName>
        <fullName evidence="1">DUF2949 domain-containing protein</fullName>
    </submittedName>
</protein>
<organism evidence="1 2">
    <name type="scientific">Lyngbya confervoides BDU141951</name>
    <dbReference type="NCBI Taxonomy" id="1574623"/>
    <lineage>
        <taxon>Bacteria</taxon>
        <taxon>Bacillati</taxon>
        <taxon>Cyanobacteriota</taxon>
        <taxon>Cyanophyceae</taxon>
        <taxon>Oscillatoriophycideae</taxon>
        <taxon>Oscillatoriales</taxon>
        <taxon>Microcoleaceae</taxon>
        <taxon>Lyngbya</taxon>
    </lineage>
</organism>